<organism evidence="5">
    <name type="scientific">Picea sitchensis</name>
    <name type="common">Sitka spruce</name>
    <name type="synonym">Pinus sitchensis</name>
    <dbReference type="NCBI Taxonomy" id="3332"/>
    <lineage>
        <taxon>Eukaryota</taxon>
        <taxon>Viridiplantae</taxon>
        <taxon>Streptophyta</taxon>
        <taxon>Embryophyta</taxon>
        <taxon>Tracheophyta</taxon>
        <taxon>Spermatophyta</taxon>
        <taxon>Pinopsida</taxon>
        <taxon>Pinidae</taxon>
        <taxon>Conifers I</taxon>
        <taxon>Pinales</taxon>
        <taxon>Pinaceae</taxon>
        <taxon>Picea</taxon>
    </lineage>
</organism>
<dbReference type="InterPro" id="IPR004033">
    <property type="entry name" value="UbiE/COQ5_MeTrFase"/>
</dbReference>
<dbReference type="HAMAP" id="MF_01813">
    <property type="entry name" value="MenG_UbiE_methyltr"/>
    <property type="match status" value="1"/>
</dbReference>
<dbReference type="EMBL" id="EF084223">
    <property type="protein sequence ID" value="ABK23546.1"/>
    <property type="molecule type" value="mRNA"/>
</dbReference>
<comment type="catalytic activity">
    <reaction evidence="4">
        <text>demethylphylloquinol + S-adenosyl-L-methionine = phylloquinol + S-adenosyl-L-homocysteine + H(+)</text>
        <dbReference type="Rhea" id="RHEA:40551"/>
        <dbReference type="ChEBI" id="CHEBI:15378"/>
        <dbReference type="ChEBI" id="CHEBI:28433"/>
        <dbReference type="ChEBI" id="CHEBI:57856"/>
        <dbReference type="ChEBI" id="CHEBI:59789"/>
        <dbReference type="ChEBI" id="CHEBI:87844"/>
        <dbReference type="EC" id="2.1.1.329"/>
    </reaction>
</comment>
<keyword evidence="3 4" id="KW-0949">S-adenosyl-L-methionine</keyword>
<evidence type="ECO:0000313" key="5">
    <source>
        <dbReference type="EMBL" id="ABK23546.1"/>
    </source>
</evidence>
<dbReference type="OMA" id="RYYWDTI"/>
<dbReference type="CDD" id="cd02440">
    <property type="entry name" value="AdoMet_MTases"/>
    <property type="match status" value="1"/>
</dbReference>
<dbReference type="PROSITE" id="PS01183">
    <property type="entry name" value="UBIE_1"/>
    <property type="match status" value="1"/>
</dbReference>
<name>A9NSD5_PICSI</name>
<accession>A9NSD5</accession>
<protein>
    <recommendedName>
        <fullName evidence="4">2-phytyl-1,4-beta-naphthoquinone methyltransferase, chloroplastic</fullName>
        <ecNumber evidence="4">2.1.1.329</ecNumber>
    </recommendedName>
    <alternativeName>
        <fullName evidence="4">Demethylphylloquinone methyltransferase</fullName>
    </alternativeName>
    <alternativeName>
        <fullName evidence="4">Menaquinone biosynthesis methyltransferase ubiE-like protein</fullName>
    </alternativeName>
</protein>
<evidence type="ECO:0000256" key="3">
    <source>
        <dbReference type="ARBA" id="ARBA00022691"/>
    </source>
</evidence>
<dbReference type="GO" id="GO:0042372">
    <property type="term" value="P:phylloquinone biosynthetic process"/>
    <property type="evidence" value="ECO:0007669"/>
    <property type="project" value="UniProtKB-UniRule"/>
</dbReference>
<dbReference type="InterPro" id="IPR029063">
    <property type="entry name" value="SAM-dependent_MTases_sf"/>
</dbReference>
<keyword evidence="4" id="KW-0934">Plastid</keyword>
<dbReference type="GO" id="GO:0009507">
    <property type="term" value="C:chloroplast"/>
    <property type="evidence" value="ECO:0007669"/>
    <property type="project" value="UniProtKB-SubCell"/>
</dbReference>
<dbReference type="Gene3D" id="3.40.50.150">
    <property type="entry name" value="Vaccinia Virus protein VP39"/>
    <property type="match status" value="1"/>
</dbReference>
<evidence type="ECO:0000256" key="1">
    <source>
        <dbReference type="ARBA" id="ARBA00022603"/>
    </source>
</evidence>
<sequence length="282" mass="30687">MDCLYSLNSHCTVHGMLDSSALPRSVVHAIKSCNASSSVHSSVEEAWNLRQTGHRQSLFNRIASNYDHLNDLLSLGQHRVWKRMAVSWSGAKAGDIVLDICCGSGDLTFLLAEKVGVRGKVTGLDFANEHLTIASERQAGSSNACYRNIEWVQGDALNLPFADSSFNAVTVGYGLRNVVDITQALREIYRVLGTGSTVSILDFNRSSNSTTTIFIQDWVLDNVVVPVANGYGLGDDYAYLKTSIANFPTGKQQEKLALEVGFSRARHYEIAGGLMGVLVATH</sequence>
<evidence type="ECO:0000256" key="2">
    <source>
        <dbReference type="ARBA" id="ARBA00022679"/>
    </source>
</evidence>
<reference evidence="5" key="1">
    <citation type="journal article" date="2008" name="BMC Genomics">
        <title>A conifer genomics resource of 200,000 spruce (Picea spp.) ESTs and 6,464 high-quality, sequence-finished full-length cDNAs for Sitka spruce (Picea sitchensis).</title>
        <authorList>
            <person name="Ralph S.G."/>
            <person name="Chun H.J."/>
            <person name="Kolosova N."/>
            <person name="Cooper D."/>
            <person name="Oddy C."/>
            <person name="Ritland C.E."/>
            <person name="Kirkpatrick R."/>
            <person name="Moore R."/>
            <person name="Barber S."/>
            <person name="Holt R.A."/>
            <person name="Jones S.J."/>
            <person name="Marra M.A."/>
            <person name="Douglas C.J."/>
            <person name="Ritland K."/>
            <person name="Bohlmann J."/>
        </authorList>
    </citation>
    <scope>NUCLEOTIDE SEQUENCE</scope>
    <source>
        <tissue evidence="5">Green portion of the leader tissue</tissue>
    </source>
</reference>
<dbReference type="SUPFAM" id="SSF53335">
    <property type="entry name" value="S-adenosyl-L-methionine-dependent methyltransferases"/>
    <property type="match status" value="1"/>
</dbReference>
<dbReference type="Pfam" id="PF01209">
    <property type="entry name" value="Ubie_methyltran"/>
    <property type="match status" value="1"/>
</dbReference>
<dbReference type="InterPro" id="IPR032904">
    <property type="entry name" value="MenG"/>
</dbReference>
<keyword evidence="2 4" id="KW-0808">Transferase</keyword>
<dbReference type="NCBIfam" id="NF001244">
    <property type="entry name" value="PRK00216.1-5"/>
    <property type="match status" value="1"/>
</dbReference>
<dbReference type="PROSITE" id="PS51608">
    <property type="entry name" value="SAM_MT_UBIE"/>
    <property type="match status" value="1"/>
</dbReference>
<comment type="function">
    <text evidence="4">Involved in the biosynthesis of phylloquinone (vitamin K1). Methyltransferase required for the conversion of 2-phytyl-1,4-beta-naphthoquinol to phylloquinol.</text>
</comment>
<dbReference type="AlphaFoldDB" id="A9NSD5"/>
<keyword evidence="1 4" id="KW-0489">Methyltransferase</keyword>
<dbReference type="InterPro" id="IPR023576">
    <property type="entry name" value="UbiE/COQ5_MeTrFase_CS"/>
</dbReference>
<dbReference type="PANTHER" id="PTHR43591:SF24">
    <property type="entry name" value="2-METHOXY-6-POLYPRENYL-1,4-BENZOQUINOL METHYLASE, MITOCHONDRIAL"/>
    <property type="match status" value="1"/>
</dbReference>
<evidence type="ECO:0000256" key="4">
    <source>
        <dbReference type="HAMAP-Rule" id="MF_03192"/>
    </source>
</evidence>
<keyword evidence="4" id="KW-0150">Chloroplast</keyword>
<proteinExistence type="evidence at transcript level"/>
<dbReference type="GO" id="GO:0032259">
    <property type="term" value="P:methylation"/>
    <property type="evidence" value="ECO:0007669"/>
    <property type="project" value="UniProtKB-KW"/>
</dbReference>
<dbReference type="EC" id="2.1.1.329" evidence="4"/>
<comment type="subcellular location">
    <subcellularLocation>
        <location evidence="4">Plastid</location>
        <location evidence="4">Chloroplast</location>
    </subcellularLocation>
</comment>
<gene>
    <name evidence="4" type="primary">MENG</name>
</gene>
<dbReference type="NCBIfam" id="TIGR01934">
    <property type="entry name" value="MenG_MenH_UbiE"/>
    <property type="match status" value="1"/>
</dbReference>
<dbReference type="PANTHER" id="PTHR43591">
    <property type="entry name" value="METHYLTRANSFERASE"/>
    <property type="match status" value="1"/>
</dbReference>
<dbReference type="GO" id="GO:0052624">
    <property type="term" value="F:2-phytyl-1,4-naphthoquinone methyltransferase activity"/>
    <property type="evidence" value="ECO:0007669"/>
    <property type="project" value="UniProtKB-UniRule"/>
</dbReference>
<dbReference type="HAMAP" id="MF_01982">
    <property type="entry name" value="MenG_phylloquinone_subfam"/>
    <property type="match status" value="1"/>
</dbReference>
<comment type="similarity">
    <text evidence="4">Belongs to the class I-like SAM-binding methyltransferase superfamily. MenG/UbiE family.</text>
</comment>